<dbReference type="InterPro" id="IPR000281">
    <property type="entry name" value="HTH_RpiR"/>
</dbReference>
<dbReference type="InterPro" id="IPR001347">
    <property type="entry name" value="SIS_dom"/>
</dbReference>
<dbReference type="PROSITE" id="PS51464">
    <property type="entry name" value="SIS"/>
    <property type="match status" value="1"/>
</dbReference>
<dbReference type="AlphaFoldDB" id="A0A074JES5"/>
<feature type="domain" description="HTH rpiR-type" evidence="1">
    <location>
        <begin position="35"/>
        <end position="111"/>
    </location>
</feature>
<proteinExistence type="predicted"/>
<evidence type="ECO:0000313" key="3">
    <source>
        <dbReference type="EMBL" id="KEO55034.1"/>
    </source>
</evidence>
<dbReference type="InterPro" id="IPR009057">
    <property type="entry name" value="Homeodomain-like_sf"/>
</dbReference>
<organism evidence="3 4">
    <name type="scientific">Thioclava pacifica DSM 10166</name>
    <dbReference type="NCBI Taxonomy" id="1353537"/>
    <lineage>
        <taxon>Bacteria</taxon>
        <taxon>Pseudomonadati</taxon>
        <taxon>Pseudomonadota</taxon>
        <taxon>Alphaproteobacteria</taxon>
        <taxon>Rhodobacterales</taxon>
        <taxon>Paracoccaceae</taxon>
        <taxon>Thioclava</taxon>
    </lineage>
</organism>
<dbReference type="Gene3D" id="1.10.10.10">
    <property type="entry name" value="Winged helix-like DNA-binding domain superfamily/Winged helix DNA-binding domain"/>
    <property type="match status" value="1"/>
</dbReference>
<dbReference type="GO" id="GO:0003700">
    <property type="term" value="F:DNA-binding transcription factor activity"/>
    <property type="evidence" value="ECO:0007669"/>
    <property type="project" value="InterPro"/>
</dbReference>
<dbReference type="InterPro" id="IPR036388">
    <property type="entry name" value="WH-like_DNA-bd_sf"/>
</dbReference>
<accession>A0A074JES5</accession>
<dbReference type="Proteomes" id="UP000027432">
    <property type="component" value="Unassembled WGS sequence"/>
</dbReference>
<dbReference type="PROSITE" id="PS51071">
    <property type="entry name" value="HTH_RPIR"/>
    <property type="match status" value="1"/>
</dbReference>
<feature type="domain" description="SIS" evidence="2">
    <location>
        <begin position="156"/>
        <end position="295"/>
    </location>
</feature>
<dbReference type="PANTHER" id="PTHR30514">
    <property type="entry name" value="GLUCOKINASE"/>
    <property type="match status" value="1"/>
</dbReference>
<reference evidence="3 4" key="1">
    <citation type="submission" date="2013-07" db="EMBL/GenBank/DDBJ databases">
        <title>Thioclava pacifica DSM 10166 Genome Sequencing.</title>
        <authorList>
            <person name="Lai Q."/>
            <person name="Shao Z."/>
        </authorList>
    </citation>
    <scope>NUCLEOTIDE SEQUENCE [LARGE SCALE GENOMIC DNA]</scope>
    <source>
        <strain evidence="3 4">DSM 10166</strain>
    </source>
</reference>
<comment type="caution">
    <text evidence="3">The sequence shown here is derived from an EMBL/GenBank/DDBJ whole genome shotgun (WGS) entry which is preliminary data.</text>
</comment>
<dbReference type="Gene3D" id="3.40.50.10490">
    <property type="entry name" value="Glucose-6-phosphate isomerase like protein, domain 1"/>
    <property type="match status" value="1"/>
</dbReference>
<evidence type="ECO:0000313" key="4">
    <source>
        <dbReference type="Proteomes" id="UP000027432"/>
    </source>
</evidence>
<dbReference type="GO" id="GO:1901135">
    <property type="term" value="P:carbohydrate derivative metabolic process"/>
    <property type="evidence" value="ECO:0007669"/>
    <property type="project" value="InterPro"/>
</dbReference>
<dbReference type="STRING" id="1353537.TP2_16690"/>
<dbReference type="InterPro" id="IPR047640">
    <property type="entry name" value="RpiR-like"/>
</dbReference>
<dbReference type="EMBL" id="AUND01000005">
    <property type="protein sequence ID" value="KEO55034.1"/>
    <property type="molecule type" value="Genomic_DNA"/>
</dbReference>
<dbReference type="SUPFAM" id="SSF46689">
    <property type="entry name" value="Homeodomain-like"/>
    <property type="match status" value="1"/>
</dbReference>
<protein>
    <recommendedName>
        <fullName evidence="5">HTH rpiR-type domain-containing protein</fullName>
    </recommendedName>
</protein>
<evidence type="ECO:0000259" key="1">
    <source>
        <dbReference type="PROSITE" id="PS51071"/>
    </source>
</evidence>
<keyword evidence="4" id="KW-1185">Reference proteome</keyword>
<evidence type="ECO:0008006" key="5">
    <source>
        <dbReference type="Google" id="ProtNLM"/>
    </source>
</evidence>
<dbReference type="InterPro" id="IPR046348">
    <property type="entry name" value="SIS_dom_sf"/>
</dbReference>
<sequence length="316" mass="33743">MALSLDCVVYTTQTTRFIPLACCKYNAYVVNMISDGLSTRIAALTPKASPVEARVLDWLARNRETALHASAARIAAAVGTSDATVIRAARRLGYDGLDALRTALAEDLRRDLTLTERMASDVERAEAGTPLAVAAEALRASLDAIERLDRKQITQMAREIGAARRVHVFGIGPSGFIAGYMAAQLVRLGVDARALMRTGLQFADDLVGVDKGDMVLALAYDRPYPEVRALFDRTEVLGLFSVLVTSAGTRLPDARASMTLRVPRGRAEGFGMHAGTLALLEGLLIAVSAADPERAASALDALNAARRAISSDSMDL</sequence>
<dbReference type="RefSeq" id="WP_051692192.1">
    <property type="nucleotide sequence ID" value="NZ_AUND01000005.1"/>
</dbReference>
<dbReference type="Pfam" id="PF01418">
    <property type="entry name" value="HTH_6"/>
    <property type="match status" value="1"/>
</dbReference>
<dbReference type="SUPFAM" id="SSF53697">
    <property type="entry name" value="SIS domain"/>
    <property type="match status" value="1"/>
</dbReference>
<gene>
    <name evidence="3" type="ORF">TP2_16690</name>
</gene>
<evidence type="ECO:0000259" key="2">
    <source>
        <dbReference type="PROSITE" id="PS51464"/>
    </source>
</evidence>
<dbReference type="GO" id="GO:0097367">
    <property type="term" value="F:carbohydrate derivative binding"/>
    <property type="evidence" value="ECO:0007669"/>
    <property type="project" value="InterPro"/>
</dbReference>
<dbReference type="eggNOG" id="COG1737">
    <property type="taxonomic scope" value="Bacteria"/>
</dbReference>
<dbReference type="GO" id="GO:0003677">
    <property type="term" value="F:DNA binding"/>
    <property type="evidence" value="ECO:0007669"/>
    <property type="project" value="InterPro"/>
</dbReference>
<name>A0A074JES5_9RHOB</name>